<dbReference type="InterPro" id="IPR014038">
    <property type="entry name" value="EF1B_bsu/dsu_GNE"/>
</dbReference>
<dbReference type="SMART" id="SM00888">
    <property type="entry name" value="EF1_GNE"/>
    <property type="match status" value="1"/>
</dbReference>
<dbReference type="InterPro" id="IPR001326">
    <property type="entry name" value="Transl_elong_EF1B_B/D_CS"/>
</dbReference>
<dbReference type="VEuPathDB" id="ToxoDB:TGP89_226410"/>
<dbReference type="InterPro" id="IPR036282">
    <property type="entry name" value="Glutathione-S-Trfase_C_sf"/>
</dbReference>
<evidence type="ECO:0000313" key="7">
    <source>
        <dbReference type="Proteomes" id="UP000028828"/>
    </source>
</evidence>
<evidence type="ECO:0000256" key="3">
    <source>
        <dbReference type="ARBA" id="ARBA00022917"/>
    </source>
</evidence>
<feature type="region of interest" description="Disordered" evidence="4">
    <location>
        <begin position="182"/>
        <end position="203"/>
    </location>
</feature>
<gene>
    <name evidence="6" type="ORF">TGP89_226410</name>
</gene>
<name>A0A086KE42_TOXGO</name>
<evidence type="ECO:0000256" key="1">
    <source>
        <dbReference type="ARBA" id="ARBA00007411"/>
    </source>
</evidence>
<dbReference type="GO" id="GO:0005853">
    <property type="term" value="C:eukaryotic translation elongation factor 1 complex"/>
    <property type="evidence" value="ECO:0007669"/>
    <property type="project" value="InterPro"/>
</dbReference>
<dbReference type="PROSITE" id="PS00824">
    <property type="entry name" value="EF1BD_1"/>
    <property type="match status" value="1"/>
</dbReference>
<dbReference type="GO" id="GO:0003746">
    <property type="term" value="F:translation elongation factor activity"/>
    <property type="evidence" value="ECO:0007669"/>
    <property type="project" value="UniProtKB-KW"/>
</dbReference>
<dbReference type="CDD" id="cd00292">
    <property type="entry name" value="EF1B"/>
    <property type="match status" value="1"/>
</dbReference>
<dbReference type="Proteomes" id="UP000028828">
    <property type="component" value="Unassembled WGS sequence"/>
</dbReference>
<keyword evidence="2" id="KW-0251">Elongation factor</keyword>
<keyword evidence="3" id="KW-0648">Protein biosynthesis</keyword>
<evidence type="ECO:0000259" key="5">
    <source>
        <dbReference type="SMART" id="SM00888"/>
    </source>
</evidence>
<protein>
    <submittedName>
        <fullName evidence="6">EF-1 guanine nucleotide exchange domain-containing protein</fullName>
    </submittedName>
</protein>
<proteinExistence type="inferred from homology"/>
<evidence type="ECO:0000256" key="4">
    <source>
        <dbReference type="SAM" id="MobiDB-lite"/>
    </source>
</evidence>
<dbReference type="CDD" id="cd10308">
    <property type="entry name" value="GST_C_eEF1b_like"/>
    <property type="match status" value="1"/>
</dbReference>
<dbReference type="SUPFAM" id="SSF54984">
    <property type="entry name" value="eEF-1beta-like"/>
    <property type="match status" value="1"/>
</dbReference>
<reference evidence="6 7" key="1">
    <citation type="submission" date="2014-03" db="EMBL/GenBank/DDBJ databases">
        <authorList>
            <person name="Sibley D."/>
            <person name="Venepally P."/>
            <person name="Karamycheva S."/>
            <person name="Hadjithomas M."/>
            <person name="Khan A."/>
            <person name="Brunk B."/>
            <person name="Roos D."/>
            <person name="Caler E."/>
            <person name="Lorenzi H."/>
        </authorList>
    </citation>
    <scope>NUCLEOTIDE SEQUENCE [LARGE SCALE GENOMIC DNA]</scope>
    <source>
        <strain evidence="7">p89</strain>
    </source>
</reference>
<dbReference type="PANTHER" id="PTHR11595:SF21">
    <property type="entry name" value="ELONGATION FACTOR 1-BETA"/>
    <property type="match status" value="1"/>
</dbReference>
<dbReference type="InterPro" id="IPR014717">
    <property type="entry name" value="Transl_elong_EF1B/ribsomal_bS6"/>
</dbReference>
<dbReference type="Gene3D" id="3.30.70.60">
    <property type="match status" value="1"/>
</dbReference>
<dbReference type="GO" id="GO:0005085">
    <property type="term" value="F:guanyl-nucleotide exchange factor activity"/>
    <property type="evidence" value="ECO:0007669"/>
    <property type="project" value="TreeGrafter"/>
</dbReference>
<dbReference type="InterPro" id="IPR036219">
    <property type="entry name" value="eEF-1beta-like_sf"/>
</dbReference>
<evidence type="ECO:0000313" key="6">
    <source>
        <dbReference type="EMBL" id="KFG42660.1"/>
    </source>
</evidence>
<dbReference type="AlphaFoldDB" id="A0A086KE42"/>
<comment type="caution">
    <text evidence="6">The sequence shown here is derived from an EMBL/GenBank/DDBJ whole genome shotgun (WGS) entry which is preliminary data.</text>
</comment>
<dbReference type="PANTHER" id="PTHR11595">
    <property type="entry name" value="EF-HAND AND COILED-COIL DOMAIN-CONTAINING FAMILY MEMBER"/>
    <property type="match status" value="1"/>
</dbReference>
<organism evidence="6 7">
    <name type="scientific">Toxoplasma gondii p89</name>
    <dbReference type="NCBI Taxonomy" id="943119"/>
    <lineage>
        <taxon>Eukaryota</taxon>
        <taxon>Sar</taxon>
        <taxon>Alveolata</taxon>
        <taxon>Apicomplexa</taxon>
        <taxon>Conoidasida</taxon>
        <taxon>Coccidia</taxon>
        <taxon>Eucoccidiorida</taxon>
        <taxon>Eimeriorina</taxon>
        <taxon>Sarcocystidae</taxon>
        <taxon>Toxoplasma</taxon>
    </lineage>
</organism>
<dbReference type="GO" id="GO:0005829">
    <property type="term" value="C:cytosol"/>
    <property type="evidence" value="ECO:0007669"/>
    <property type="project" value="TreeGrafter"/>
</dbReference>
<dbReference type="SUPFAM" id="SSF47616">
    <property type="entry name" value="GST C-terminal domain-like"/>
    <property type="match status" value="1"/>
</dbReference>
<feature type="domain" description="Translation elongation factor EF1B beta/delta subunit guanine nucleotide exchange" evidence="5">
    <location>
        <begin position="235"/>
        <end position="349"/>
    </location>
</feature>
<dbReference type="OrthoDB" id="331763at2759"/>
<dbReference type="Pfam" id="PF00736">
    <property type="entry name" value="EF1_GNE"/>
    <property type="match status" value="1"/>
</dbReference>
<dbReference type="Gene3D" id="1.20.1050.130">
    <property type="match status" value="1"/>
</dbReference>
<accession>A0A086KE42</accession>
<evidence type="ECO:0000256" key="2">
    <source>
        <dbReference type="ARBA" id="ARBA00022768"/>
    </source>
</evidence>
<dbReference type="InterPro" id="IPR049720">
    <property type="entry name" value="EF1B_bsu/dsu"/>
</dbReference>
<sequence length="349" mass="38412">MRAAAKSLPSRWSSVRLRCEKVPACFCATSSPPGGRSTASVREGLCIPSSTALSVSPRGRSPLFPDGFTCTLLLVDRCPFVVLNLPLTPSLRDKSKHSHLPFTLLDKMVVPDFGNLKSDIGVGKLNEYLASRSFITGYSATQDDAIIFSKLLGAPNATKFVDASRWYRHVSHFSPVQKAAWPKGELSAEKPKKEEDDDDIDLFGEDDADKEAVKKLAESKKKEAAGKKKKEVINKSSLVIEVKPADAETSLDEISKLCKEIKIEGVTWGEAVKKVPVAFGLYKLQLCCTILDDIVNTNEIVDQIEALGMTQEQLEKLAKRQEGDDEEEDEDEETYGLVQSAEIVSFNKL</sequence>
<comment type="similarity">
    <text evidence="1">Belongs to the EF-1-beta/EF-1-delta family.</text>
</comment>
<dbReference type="FunFam" id="3.30.70.60:FF:000001">
    <property type="entry name" value="Elongation factor 1-beta 1 like"/>
    <property type="match status" value="1"/>
</dbReference>
<dbReference type="EMBL" id="AEYI02000999">
    <property type="protein sequence ID" value="KFG42660.1"/>
    <property type="molecule type" value="Genomic_DNA"/>
</dbReference>